<evidence type="ECO:0000259" key="5">
    <source>
        <dbReference type="Pfam" id="PF18878"/>
    </source>
</evidence>
<dbReference type="Proteomes" id="UP001190464">
    <property type="component" value="Chromosome"/>
</dbReference>
<protein>
    <submittedName>
        <fullName evidence="6">PPE family protein</fullName>
    </submittedName>
</protein>
<dbReference type="SUPFAM" id="SSF140459">
    <property type="entry name" value="PE/PPE dimer-like"/>
    <property type="match status" value="1"/>
</dbReference>
<dbReference type="PANTHER" id="PTHR46766">
    <property type="entry name" value="GLUTAMINE-RICH PROTEIN 2"/>
    <property type="match status" value="1"/>
</dbReference>
<dbReference type="RefSeq" id="WP_308483817.1">
    <property type="nucleotide sequence ID" value="NZ_OY726398.1"/>
</dbReference>
<organism evidence="6 7">
    <name type="scientific">[Mycobacterium] holstebronense</name>
    <dbReference type="NCBI Taxonomy" id="3064288"/>
    <lineage>
        <taxon>Bacteria</taxon>
        <taxon>Bacillati</taxon>
        <taxon>Actinomycetota</taxon>
        <taxon>Actinomycetes</taxon>
        <taxon>Mycobacteriales</taxon>
        <taxon>Mycobacteriaceae</taxon>
        <taxon>Mycolicibacterium</taxon>
    </lineage>
</organism>
<gene>
    <name evidence="6" type="ORF">MU0102_002965</name>
</gene>
<feature type="region of interest" description="Disordered" evidence="2">
    <location>
        <begin position="170"/>
        <end position="191"/>
    </location>
</feature>
<dbReference type="Pfam" id="PF18878">
    <property type="entry name" value="PPE-PPW"/>
    <property type="match status" value="1"/>
</dbReference>
<evidence type="ECO:0000256" key="1">
    <source>
        <dbReference type="ARBA" id="ARBA00010652"/>
    </source>
</evidence>
<proteinExistence type="inferred from homology"/>
<evidence type="ECO:0000313" key="7">
    <source>
        <dbReference type="Proteomes" id="UP001190464"/>
    </source>
</evidence>
<comment type="similarity">
    <text evidence="1">Belongs to the mycobacterial PPE family.</text>
</comment>
<evidence type="ECO:0000313" key="6">
    <source>
        <dbReference type="EMBL" id="CAJ1507120.1"/>
    </source>
</evidence>
<feature type="region of interest" description="Disordered" evidence="2">
    <location>
        <begin position="325"/>
        <end position="411"/>
    </location>
</feature>
<dbReference type="InterPro" id="IPR000030">
    <property type="entry name" value="PPE_dom"/>
</dbReference>
<dbReference type="PANTHER" id="PTHR46766:SF1">
    <property type="entry name" value="GLUTAMINE-RICH PROTEIN 2"/>
    <property type="match status" value="1"/>
</dbReference>
<name>A0ABN9NIT8_9MYCO</name>
<keyword evidence="7" id="KW-1185">Reference proteome</keyword>
<sequence>MNGGWIASPPEVHSALLSAGPGPGALLAAAGAWSTLSTEYADAATELISVLSTVGSAVWQGPSADNYTAAHAPYLQWLIRASIESSHAGTQHGVVAAAYSTALAAMPTLPELALNHTVHGVLIATNFFGINTIPIAINEADYARMWVQAATAMATYEAMAGAAVTSLPGTDSPPPILAADTGTGGDDEPTDPIEEANRWFWFIFWNIVFWSTFLFIVTIPVRVPIVLPLLIDAINDFIASMQVPPPEPVIEQPAPQPLPLVHPAVARPAHEPVAVAVGLGGGIAGSAGTSAGPAAATTTGPALPVSGAETLAYLVIGDHAEGFGPTLSGRDQSRAPATGVSSTVSARAPAARAPLRSRRRRRAQMKEYANATMTPGVADDGETPDETTTPTCSESGAGALGFTGTAQRSDAGAAGLARLRGNVFGAGPVVPLLPETWDHDSDERSPF</sequence>
<dbReference type="Pfam" id="PF00823">
    <property type="entry name" value="PPE"/>
    <property type="match status" value="1"/>
</dbReference>
<keyword evidence="3" id="KW-1133">Transmembrane helix</keyword>
<accession>A0ABN9NIT8</accession>
<reference evidence="6 7" key="1">
    <citation type="submission" date="2023-08" db="EMBL/GenBank/DDBJ databases">
        <authorList>
            <person name="Folkvardsen B D."/>
            <person name="Norman A."/>
        </authorList>
    </citation>
    <scope>NUCLEOTIDE SEQUENCE [LARGE SCALE GENOMIC DNA]</scope>
    <source>
        <strain evidence="6 7">Mu0102</strain>
    </source>
</reference>
<keyword evidence="3" id="KW-0812">Transmembrane</keyword>
<feature type="domain" description="PPE" evidence="4">
    <location>
        <begin position="5"/>
        <end position="168"/>
    </location>
</feature>
<dbReference type="InterPro" id="IPR038332">
    <property type="entry name" value="PPE_sf"/>
</dbReference>
<feature type="domain" description="PPE-PPW subfamily C-terminal" evidence="5">
    <location>
        <begin position="392"/>
        <end position="437"/>
    </location>
</feature>
<dbReference type="EMBL" id="OY726398">
    <property type="protein sequence ID" value="CAJ1507120.1"/>
    <property type="molecule type" value="Genomic_DNA"/>
</dbReference>
<evidence type="ECO:0000259" key="4">
    <source>
        <dbReference type="Pfam" id="PF00823"/>
    </source>
</evidence>
<feature type="transmembrane region" description="Helical" evidence="3">
    <location>
        <begin position="199"/>
        <end position="221"/>
    </location>
</feature>
<evidence type="ECO:0000256" key="2">
    <source>
        <dbReference type="SAM" id="MobiDB-lite"/>
    </source>
</evidence>
<dbReference type="Gene3D" id="1.20.1260.20">
    <property type="entry name" value="PPE superfamily"/>
    <property type="match status" value="1"/>
</dbReference>
<evidence type="ECO:0000256" key="3">
    <source>
        <dbReference type="SAM" id="Phobius"/>
    </source>
</evidence>
<feature type="compositionally biased region" description="Low complexity" evidence="2">
    <location>
        <begin position="345"/>
        <end position="354"/>
    </location>
</feature>
<dbReference type="InterPro" id="IPR043641">
    <property type="entry name" value="PPE-PPW_C"/>
</dbReference>
<keyword evidence="3" id="KW-0472">Membrane</keyword>